<dbReference type="Pfam" id="PF09148">
    <property type="entry name" value="DUF1934"/>
    <property type="match status" value="1"/>
</dbReference>
<dbReference type="SUPFAM" id="SSF50814">
    <property type="entry name" value="Lipocalins"/>
    <property type="match status" value="1"/>
</dbReference>
<dbReference type="EMBL" id="JSCE01000058">
    <property type="protein sequence ID" value="KHM52746.1"/>
    <property type="molecule type" value="Genomic_DNA"/>
</dbReference>
<comment type="caution">
    <text evidence="1">The sequence shown here is derived from an EMBL/GenBank/DDBJ whole genome shotgun (WGS) entry which is preliminary data.</text>
</comment>
<proteinExistence type="predicted"/>
<organism evidence="1 2">
    <name type="scientific">Anaerovibrio lipolyticus</name>
    <dbReference type="NCBI Taxonomy" id="82374"/>
    <lineage>
        <taxon>Bacteria</taxon>
        <taxon>Bacillati</taxon>
        <taxon>Bacillota</taxon>
        <taxon>Negativicutes</taxon>
        <taxon>Selenomonadales</taxon>
        <taxon>Selenomonadaceae</taxon>
        <taxon>Anaerovibrio</taxon>
    </lineage>
</organism>
<evidence type="ECO:0008006" key="3">
    <source>
        <dbReference type="Google" id="ProtNLM"/>
    </source>
</evidence>
<dbReference type="AlphaFoldDB" id="A0A0B2K1X7"/>
<accession>A0A0B2K1X7</accession>
<name>A0A0B2K1X7_9FIRM</name>
<dbReference type="InterPro" id="IPR012674">
    <property type="entry name" value="Calycin"/>
</dbReference>
<evidence type="ECO:0000313" key="2">
    <source>
        <dbReference type="Proteomes" id="UP000030993"/>
    </source>
</evidence>
<dbReference type="STRING" id="82374.NZ47_02980"/>
<dbReference type="eggNOG" id="COG4506">
    <property type="taxonomic scope" value="Bacteria"/>
</dbReference>
<sequence length="143" mass="16237">MYKVKVVTSGFQKDLKGKREKVAHLAEGQYHFRNNKHYVKYNDSDLDKENVIATTIKTDGGKLTIFRRGAVDTEMIFLHGEMTHTSYHTPYGPMELEINTRQLEINMDEVGGQGEIDLFYDLAVNGSPVGEYELHIKISNAGK</sequence>
<dbReference type="Proteomes" id="UP000030993">
    <property type="component" value="Unassembled WGS sequence"/>
</dbReference>
<evidence type="ECO:0000313" key="1">
    <source>
        <dbReference type="EMBL" id="KHM52746.1"/>
    </source>
</evidence>
<protein>
    <recommendedName>
        <fullName evidence="3">Rho guanine nucleotide exchange factor</fullName>
    </recommendedName>
</protein>
<gene>
    <name evidence="1" type="ORF">NZ47_02980</name>
</gene>
<dbReference type="InterPro" id="IPR015231">
    <property type="entry name" value="DUF1934"/>
</dbReference>
<dbReference type="RefSeq" id="WP_039206268.1">
    <property type="nucleotide sequence ID" value="NZ_JSCE01000058.1"/>
</dbReference>
<reference evidence="1 2" key="1">
    <citation type="journal article" date="2013" name="PLoS ONE">
        <title>Identification and characterization of three novel lipases belonging to families II and V from Anaerovibrio lipolyticus 5ST.</title>
        <authorList>
            <person name="Prive F."/>
            <person name="Kaderbhai N.N."/>
            <person name="Girdwood S."/>
            <person name="Worgan H.J."/>
            <person name="Pinloche E."/>
            <person name="Scollan N.D."/>
            <person name="Huws S.A."/>
            <person name="Newbold C.J."/>
        </authorList>
    </citation>
    <scope>NUCLEOTIDE SEQUENCE [LARGE SCALE GENOMIC DNA]</scope>
    <source>
        <strain evidence="1 2">5S</strain>
    </source>
</reference>
<dbReference type="Gene3D" id="2.40.128.20">
    <property type="match status" value="1"/>
</dbReference>
<keyword evidence="2" id="KW-1185">Reference proteome</keyword>